<protein>
    <submittedName>
        <fullName evidence="1">7738_t:CDS:1</fullName>
    </submittedName>
</protein>
<feature type="non-terminal residue" evidence="1">
    <location>
        <position position="1"/>
    </location>
</feature>
<sequence length="47" mass="5416">QNDNIVVLDLLVNDLSKENISIDSKNKNFNEINSEEIDDKTDSEETY</sequence>
<proteinExistence type="predicted"/>
<feature type="non-terminal residue" evidence="1">
    <location>
        <position position="47"/>
    </location>
</feature>
<gene>
    <name evidence="1" type="ORF">RFULGI_LOCUS13304</name>
</gene>
<dbReference type="Proteomes" id="UP000789396">
    <property type="component" value="Unassembled WGS sequence"/>
</dbReference>
<comment type="caution">
    <text evidence="1">The sequence shown here is derived from an EMBL/GenBank/DDBJ whole genome shotgun (WGS) entry which is preliminary data.</text>
</comment>
<accession>A0A9N9NNM2</accession>
<evidence type="ECO:0000313" key="1">
    <source>
        <dbReference type="EMBL" id="CAG8746980.1"/>
    </source>
</evidence>
<dbReference type="AlphaFoldDB" id="A0A9N9NNM2"/>
<keyword evidence="2" id="KW-1185">Reference proteome</keyword>
<name>A0A9N9NNM2_9GLOM</name>
<reference evidence="1" key="1">
    <citation type="submission" date="2021-06" db="EMBL/GenBank/DDBJ databases">
        <authorList>
            <person name="Kallberg Y."/>
            <person name="Tangrot J."/>
            <person name="Rosling A."/>
        </authorList>
    </citation>
    <scope>NUCLEOTIDE SEQUENCE</scope>
    <source>
        <strain evidence="1">IN212</strain>
    </source>
</reference>
<dbReference type="EMBL" id="CAJVPZ010034550">
    <property type="protein sequence ID" value="CAG8746980.1"/>
    <property type="molecule type" value="Genomic_DNA"/>
</dbReference>
<evidence type="ECO:0000313" key="2">
    <source>
        <dbReference type="Proteomes" id="UP000789396"/>
    </source>
</evidence>
<organism evidence="1 2">
    <name type="scientific">Racocetra fulgida</name>
    <dbReference type="NCBI Taxonomy" id="60492"/>
    <lineage>
        <taxon>Eukaryota</taxon>
        <taxon>Fungi</taxon>
        <taxon>Fungi incertae sedis</taxon>
        <taxon>Mucoromycota</taxon>
        <taxon>Glomeromycotina</taxon>
        <taxon>Glomeromycetes</taxon>
        <taxon>Diversisporales</taxon>
        <taxon>Gigasporaceae</taxon>
        <taxon>Racocetra</taxon>
    </lineage>
</organism>